<dbReference type="InterPro" id="IPR013154">
    <property type="entry name" value="ADH-like_N"/>
</dbReference>
<dbReference type="InterPro" id="IPR036291">
    <property type="entry name" value="NAD(P)-bd_dom_sf"/>
</dbReference>
<dbReference type="Pfam" id="PF00107">
    <property type="entry name" value="ADH_zinc_N"/>
    <property type="match status" value="1"/>
</dbReference>
<dbReference type="Proteomes" id="UP000256269">
    <property type="component" value="Unassembled WGS sequence"/>
</dbReference>
<dbReference type="SMART" id="SM00829">
    <property type="entry name" value="PKS_ER"/>
    <property type="match status" value="1"/>
</dbReference>
<dbReference type="InterPro" id="IPR013149">
    <property type="entry name" value="ADH-like_C"/>
</dbReference>
<dbReference type="OrthoDB" id="7355832at2"/>
<keyword evidence="4" id="KW-1185">Reference proteome</keyword>
<dbReference type="CDD" id="cd08253">
    <property type="entry name" value="zeta_crystallin"/>
    <property type="match status" value="1"/>
</dbReference>
<evidence type="ECO:0000259" key="2">
    <source>
        <dbReference type="SMART" id="SM00829"/>
    </source>
</evidence>
<dbReference type="PANTHER" id="PTHR44154">
    <property type="entry name" value="QUINONE OXIDOREDUCTASE"/>
    <property type="match status" value="1"/>
</dbReference>
<dbReference type="SUPFAM" id="SSF50129">
    <property type="entry name" value="GroES-like"/>
    <property type="match status" value="1"/>
</dbReference>
<dbReference type="PANTHER" id="PTHR44154:SF1">
    <property type="entry name" value="QUINONE OXIDOREDUCTASE"/>
    <property type="match status" value="1"/>
</dbReference>
<dbReference type="EMBL" id="QUNO01000009">
    <property type="protein sequence ID" value="REH43860.1"/>
    <property type="molecule type" value="Genomic_DNA"/>
</dbReference>
<comment type="caution">
    <text evidence="3">The sequence shown here is derived from an EMBL/GenBank/DDBJ whole genome shotgun (WGS) entry which is preliminary data.</text>
</comment>
<dbReference type="SUPFAM" id="SSF51735">
    <property type="entry name" value="NAD(P)-binding Rossmann-fold domains"/>
    <property type="match status" value="1"/>
</dbReference>
<protein>
    <submittedName>
        <fullName evidence="3">NADPH2:quinone reductase</fullName>
    </submittedName>
</protein>
<feature type="domain" description="Enoyl reductase (ER)" evidence="2">
    <location>
        <begin position="12"/>
        <end position="324"/>
    </location>
</feature>
<dbReference type="Gene3D" id="3.90.180.10">
    <property type="entry name" value="Medium-chain alcohol dehydrogenases, catalytic domain"/>
    <property type="match status" value="1"/>
</dbReference>
<gene>
    <name evidence="3" type="ORF">BCF44_109406</name>
</gene>
<accession>A0A3E0HF80</accession>
<keyword evidence="1" id="KW-0521">NADP</keyword>
<dbReference type="InterPro" id="IPR020843">
    <property type="entry name" value="ER"/>
</dbReference>
<proteinExistence type="predicted"/>
<dbReference type="Pfam" id="PF08240">
    <property type="entry name" value="ADH_N"/>
    <property type="match status" value="1"/>
</dbReference>
<dbReference type="AlphaFoldDB" id="A0A3E0HF80"/>
<dbReference type="GO" id="GO:0016491">
    <property type="term" value="F:oxidoreductase activity"/>
    <property type="evidence" value="ECO:0007669"/>
    <property type="project" value="InterPro"/>
</dbReference>
<evidence type="ECO:0000313" key="3">
    <source>
        <dbReference type="EMBL" id="REH43860.1"/>
    </source>
</evidence>
<evidence type="ECO:0000313" key="4">
    <source>
        <dbReference type="Proteomes" id="UP000256269"/>
    </source>
</evidence>
<evidence type="ECO:0000256" key="1">
    <source>
        <dbReference type="ARBA" id="ARBA00022857"/>
    </source>
</evidence>
<name>A0A3E0HF80_9PSEU</name>
<reference evidence="3 4" key="1">
    <citation type="submission" date="2018-08" db="EMBL/GenBank/DDBJ databases">
        <title>Genomic Encyclopedia of Archaeal and Bacterial Type Strains, Phase II (KMG-II): from individual species to whole genera.</title>
        <authorList>
            <person name="Goeker M."/>
        </authorList>
    </citation>
    <scope>NUCLEOTIDE SEQUENCE [LARGE SCALE GENOMIC DNA]</scope>
    <source>
        <strain evidence="3 4">DSM 45791</strain>
    </source>
</reference>
<dbReference type="InterPro" id="IPR011032">
    <property type="entry name" value="GroES-like_sf"/>
</dbReference>
<sequence>MRAAWYDRTGPAADVLEVGELPDPEPGIGEVRVRLHAAGVNPADVKRRAGAGGRSMIGPRVVPGDDGAGVVDRVGPRVPTARLGTRVWVHSANHGRPWGTAAEYVVVPADRAVPLPDGTSFEAGACLGVPALTAHRAVFGDGPVAGKTVLVTGGAGAVAHYAIELAKHGGATVLATASTPEKQAAALAAGADEVVDYRRPDAAADLVALSGGGVDRVVDVAFGANLPLTAAVIAPNGTIAGYGSDAVPEPTLPFYALMRRGVTIRLVRVFSMPPHALRAAAEHVNRLLADDVLTHPIAARLPLAEIAAAHEMAENGRAIGKVLLAG</sequence>
<organism evidence="3 4">
    <name type="scientific">Kutzneria buriramensis</name>
    <dbReference type="NCBI Taxonomy" id="1045776"/>
    <lineage>
        <taxon>Bacteria</taxon>
        <taxon>Bacillati</taxon>
        <taxon>Actinomycetota</taxon>
        <taxon>Actinomycetes</taxon>
        <taxon>Pseudonocardiales</taxon>
        <taxon>Pseudonocardiaceae</taxon>
        <taxon>Kutzneria</taxon>
    </lineage>
</organism>
<dbReference type="InterPro" id="IPR051603">
    <property type="entry name" value="Zinc-ADH_QOR/CCCR"/>
</dbReference>
<dbReference type="Gene3D" id="3.40.50.720">
    <property type="entry name" value="NAD(P)-binding Rossmann-like Domain"/>
    <property type="match status" value="1"/>
</dbReference>